<keyword evidence="2" id="KW-1185">Reference proteome</keyword>
<dbReference type="RefSeq" id="WP_380939766.1">
    <property type="nucleotide sequence ID" value="NZ_JBHUFC010000003.1"/>
</dbReference>
<name>A0ABW4NB97_9SPHN</name>
<organism evidence="1 2">
    <name type="scientific">Sphingomonas floccifaciens</name>
    <dbReference type="NCBI Taxonomy" id="1844115"/>
    <lineage>
        <taxon>Bacteria</taxon>
        <taxon>Pseudomonadati</taxon>
        <taxon>Pseudomonadota</taxon>
        <taxon>Alphaproteobacteria</taxon>
        <taxon>Sphingomonadales</taxon>
        <taxon>Sphingomonadaceae</taxon>
        <taxon>Sphingomonas</taxon>
    </lineage>
</organism>
<gene>
    <name evidence="1" type="ORF">ACFSC3_07330</name>
</gene>
<sequence>MSMLLALLLAQSVAPDCRYDRSAMMALDLRGFDQDMAGGWRSLSMRGCEAEAADLIRDWRTANTVPPDRIGLLYWHEGQLRANLGQTAAAIALFKQAYKTPEQDRGFGWNLYVDGSIAFLRRDRAGLDRARTALAAVPRPAGFDPRGPDGKPIAIRWPMNLNVLDGFQHCWDQPYKTAYVCPPTIGTAPAAR</sequence>
<dbReference type="Proteomes" id="UP001597283">
    <property type="component" value="Unassembled WGS sequence"/>
</dbReference>
<accession>A0ABW4NB97</accession>
<evidence type="ECO:0008006" key="3">
    <source>
        <dbReference type="Google" id="ProtNLM"/>
    </source>
</evidence>
<evidence type="ECO:0000313" key="1">
    <source>
        <dbReference type="EMBL" id="MFD1787381.1"/>
    </source>
</evidence>
<proteinExistence type="predicted"/>
<reference evidence="2" key="1">
    <citation type="journal article" date="2019" name="Int. J. Syst. Evol. Microbiol.">
        <title>The Global Catalogue of Microorganisms (GCM) 10K type strain sequencing project: providing services to taxonomists for standard genome sequencing and annotation.</title>
        <authorList>
            <consortium name="The Broad Institute Genomics Platform"/>
            <consortium name="The Broad Institute Genome Sequencing Center for Infectious Disease"/>
            <person name="Wu L."/>
            <person name="Ma J."/>
        </authorList>
    </citation>
    <scope>NUCLEOTIDE SEQUENCE [LARGE SCALE GENOMIC DNA]</scope>
    <source>
        <strain evidence="2">Q85</strain>
    </source>
</reference>
<protein>
    <recommendedName>
        <fullName evidence="3">Tetratricopeptide repeat protein</fullName>
    </recommendedName>
</protein>
<dbReference type="EMBL" id="JBHUFC010000003">
    <property type="protein sequence ID" value="MFD1787381.1"/>
    <property type="molecule type" value="Genomic_DNA"/>
</dbReference>
<comment type="caution">
    <text evidence="1">The sequence shown here is derived from an EMBL/GenBank/DDBJ whole genome shotgun (WGS) entry which is preliminary data.</text>
</comment>
<evidence type="ECO:0000313" key="2">
    <source>
        <dbReference type="Proteomes" id="UP001597283"/>
    </source>
</evidence>